<feature type="compositionally biased region" description="Pro residues" evidence="1">
    <location>
        <begin position="952"/>
        <end position="961"/>
    </location>
</feature>
<feature type="compositionally biased region" description="Pro residues" evidence="1">
    <location>
        <begin position="929"/>
        <end position="944"/>
    </location>
</feature>
<feature type="region of interest" description="Disordered" evidence="1">
    <location>
        <begin position="91"/>
        <end position="122"/>
    </location>
</feature>
<feature type="compositionally biased region" description="Polar residues" evidence="1">
    <location>
        <begin position="743"/>
        <end position="760"/>
    </location>
</feature>
<feature type="compositionally biased region" description="Low complexity" evidence="1">
    <location>
        <begin position="802"/>
        <end position="818"/>
    </location>
</feature>
<feature type="region of interest" description="Disordered" evidence="1">
    <location>
        <begin position="1139"/>
        <end position="1164"/>
    </location>
</feature>
<accession>A0A0X3P2Q7</accession>
<feature type="compositionally biased region" description="Basic residues" evidence="1">
    <location>
        <begin position="100"/>
        <end position="122"/>
    </location>
</feature>
<feature type="region of interest" description="Disordered" evidence="1">
    <location>
        <begin position="721"/>
        <end position="760"/>
    </location>
</feature>
<feature type="region of interest" description="Disordered" evidence="1">
    <location>
        <begin position="559"/>
        <end position="588"/>
    </location>
</feature>
<feature type="compositionally biased region" description="Basic and acidic residues" evidence="1">
    <location>
        <begin position="729"/>
        <end position="742"/>
    </location>
</feature>
<feature type="non-terminal residue" evidence="2">
    <location>
        <position position="1"/>
    </location>
</feature>
<evidence type="ECO:0000313" key="2">
    <source>
        <dbReference type="EMBL" id="JAP42262.1"/>
    </source>
</evidence>
<feature type="region of interest" description="Disordered" evidence="1">
    <location>
        <begin position="918"/>
        <end position="992"/>
    </location>
</feature>
<gene>
    <name evidence="2" type="ORF">TR114850</name>
</gene>
<name>A0A0X3P2Q7_SCHSO</name>
<feature type="compositionally biased region" description="Basic residues" evidence="1">
    <location>
        <begin position="819"/>
        <end position="838"/>
    </location>
</feature>
<dbReference type="EMBL" id="GEEE01020963">
    <property type="protein sequence ID" value="JAP42262.1"/>
    <property type="molecule type" value="Transcribed_RNA"/>
</dbReference>
<sequence>DMPPSPPHSSLKPTITTAAAALPVCPHFSLPLASSVPSQPSFAPCASASCLHRHSGIDLPNTHASKMNCDAVSTAAMSAVVTAVAETSPLGCQAGNTANSKRRPPKSSAGSRRRANGNLHHRSTLERCTSTLTEIPVTDGISHTNFCFYLGEHQSQIFYGGLNINRVDGLPPLEPIHVELGKPIPIDLREDLYSEHPATPCLAVPMHIFRRFRNCRSSHSHIKRHTDSSVLSLSEPCHSGVDLSHLSTQTYENGVQSEYKSSDYTSLSAQHPLPSLHRSTTALISLRVYFPVQFMNSANMLQAVTGSRKRVHLYPHHDEVVAYPGLLTLPIGKFANRVIRGVMQADRLLDCSSSLPTCLLSDASYALLDSSRNSDSSALAEATDSPSAVATNSPAPSFSVSSSCTYLILPVTTYNRFATSKRMLLEGFHNPPPHRLGLEAVASSCQKPTSDVPTASAPTDTTVSWSQWVGLGFPTPGLSKPPLAHVQASSSSSSLANLDCTHTGDENCNPDVRVCFVRRQSEDCGIAISPALRKNMFGPARIRRTRMKGTDRLVMKLKQLIQGDPSTDEKATSSNDSNDEQRTGETAAWVTDADEGTARPRYKYFWSRDCRSDPNLFLLGRRLEEAEARLEEGTIPSSVTNGSTDEDDQRAVNTERWHRPMRSCLPPQRLEVVDRDLEKALQRSLADGRRTVCSTATLAASQSADEVPRANRRPIKQVHRNSVRAGRTIRAENKPKSEEVRSQNHPLTHTSSPADTVGTTTVTDCSLSVKEQGQTTPPTLTSLYPGAGPIKLKEASIKVENSTSAPSPTSSAGLLQQSRQRRRRTFRFAIMKRHRNRKTTPPPPLLSPNTPPRDGVQAEDTFVEDYGTLPSPQRSSGIPKLTLTKCENGQFSVVPSARDEPDGDRRDEDPAEVTLALTSTPEEEHSISPPSPPPIPPPPLPSPPKSAFSLPPLSPTIPPPASQDNGKVYTSPAETPSREDRIGSPVDTATAERGSVLLDSLSGMKPTSPEIRTVHTQVLPGMKVQASADDIPATVNSPNSFPFLNNSPVGLLDNKTFFNTAVHASTCISQIQPDPQIPSTPQPTAALNPTQTSLQPCTFNFRWHDADDQLVPTPQTMWTRRMDPLPAPDCTVYPTLPPPPAALTTQVQPQTGRQVSTSPTSQPNTIQLPPCQQPPHFQPTVLPPQFPPSHPPITTQFLTSIPTPQPHPETGPVSLPMCNSVTGGCGLLANGFLNMPFSSPNMAAAAAAALATHMGPSANVSMPSLALPLDLYSSPQMQFMHFLSPQTGLVPFHQMTPATLNLQTLNPSNATTAAAAVASTTTITTTTTNGQNLTPNPAAPAPTSGSVFTFVPPLPEVSADVAAAAAAAATATANGFFFFPPKPPVPAPFHITGLFGTTAPPSMCGDMASSMAALHHMQDQLAWIGNNLDAAVSNDGSAHALL</sequence>
<organism evidence="2">
    <name type="scientific">Schistocephalus solidus</name>
    <name type="common">Tapeworm</name>
    <dbReference type="NCBI Taxonomy" id="70667"/>
    <lineage>
        <taxon>Eukaryota</taxon>
        <taxon>Metazoa</taxon>
        <taxon>Spiralia</taxon>
        <taxon>Lophotrochozoa</taxon>
        <taxon>Platyhelminthes</taxon>
        <taxon>Cestoda</taxon>
        <taxon>Eucestoda</taxon>
        <taxon>Diphyllobothriidea</taxon>
        <taxon>Diphyllobothriidae</taxon>
        <taxon>Schistocephalus</taxon>
    </lineage>
</organism>
<feature type="compositionally biased region" description="Polar residues" evidence="1">
    <location>
        <begin position="1152"/>
        <end position="1164"/>
    </location>
</feature>
<feature type="compositionally biased region" description="Pro residues" evidence="1">
    <location>
        <begin position="840"/>
        <end position="851"/>
    </location>
</feature>
<evidence type="ECO:0000256" key="1">
    <source>
        <dbReference type="SAM" id="MobiDB-lite"/>
    </source>
</evidence>
<feature type="region of interest" description="Disordered" evidence="1">
    <location>
        <begin position="798"/>
        <end position="857"/>
    </location>
</feature>
<feature type="compositionally biased region" description="Low complexity" evidence="1">
    <location>
        <begin position="1142"/>
        <end position="1151"/>
    </location>
</feature>
<reference evidence="2" key="1">
    <citation type="submission" date="2016-01" db="EMBL/GenBank/DDBJ databases">
        <title>Reference transcriptome for the parasite Schistocephalus solidus: insights into the molecular evolution of parasitism.</title>
        <authorList>
            <person name="Hebert F.O."/>
            <person name="Grambauer S."/>
            <person name="Barber I."/>
            <person name="Landry C.R."/>
            <person name="Aubin-Horth N."/>
        </authorList>
    </citation>
    <scope>NUCLEOTIDE SEQUENCE</scope>
</reference>
<protein>
    <submittedName>
        <fullName evidence="2">Uncharacterized protein</fullName>
    </submittedName>
</protein>
<proteinExistence type="predicted"/>